<gene>
    <name evidence="1" type="ORF">GPA25_16320</name>
</gene>
<evidence type="ECO:0008006" key="3">
    <source>
        <dbReference type="Google" id="ProtNLM"/>
    </source>
</evidence>
<reference evidence="1 2" key="1">
    <citation type="submission" date="2019-12" db="EMBL/GenBank/DDBJ databases">
        <title>Comparative genomics gives insights into the taxonomy of the Azoarcus-Aromatoleum group and reveals separate origins of nif in the plant-associated Azoarcus and non-plant-associated Aromatoleum sub-groups.</title>
        <authorList>
            <person name="Lafos M."/>
            <person name="Maluk M."/>
            <person name="Batista M."/>
            <person name="Junghare M."/>
            <person name="Carmona M."/>
            <person name="Faoro H."/>
            <person name="Cruz L.M."/>
            <person name="Battistoni F."/>
            <person name="De Souza E."/>
            <person name="Pedrosa F."/>
            <person name="Chen W.-M."/>
            <person name="Poole P.S."/>
            <person name="Dixon R.A."/>
            <person name="James E.K."/>
        </authorList>
    </citation>
    <scope>NUCLEOTIDE SEQUENCE [LARGE SCALE GENOMIC DNA]</scope>
    <source>
        <strain evidence="1 2">22Lin</strain>
    </source>
</reference>
<name>A0ABX1QD45_9RHOO</name>
<evidence type="ECO:0000313" key="2">
    <source>
        <dbReference type="Proteomes" id="UP000648984"/>
    </source>
</evidence>
<accession>A0ABX1QD45</accession>
<comment type="caution">
    <text evidence="1">The sequence shown here is derived from an EMBL/GenBank/DDBJ whole genome shotgun (WGS) entry which is preliminary data.</text>
</comment>
<dbReference type="EMBL" id="WTVQ01000030">
    <property type="protein sequence ID" value="NMG76326.1"/>
    <property type="molecule type" value="Genomic_DNA"/>
</dbReference>
<organism evidence="1 2">
    <name type="scientific">Aromatoleum diolicum</name>
    <dbReference type="NCBI Taxonomy" id="75796"/>
    <lineage>
        <taxon>Bacteria</taxon>
        <taxon>Pseudomonadati</taxon>
        <taxon>Pseudomonadota</taxon>
        <taxon>Betaproteobacteria</taxon>
        <taxon>Rhodocyclales</taxon>
        <taxon>Rhodocyclaceae</taxon>
        <taxon>Aromatoleum</taxon>
    </lineage>
</organism>
<dbReference type="RefSeq" id="WP_169261468.1">
    <property type="nucleotide sequence ID" value="NZ_WTVQ01000030.1"/>
</dbReference>
<dbReference type="Proteomes" id="UP000648984">
    <property type="component" value="Unassembled WGS sequence"/>
</dbReference>
<keyword evidence="2" id="KW-1185">Reference proteome</keyword>
<evidence type="ECO:0000313" key="1">
    <source>
        <dbReference type="EMBL" id="NMG76326.1"/>
    </source>
</evidence>
<protein>
    <recommendedName>
        <fullName evidence="3">Lipoprotein</fullName>
    </recommendedName>
</protein>
<proteinExistence type="predicted"/>
<sequence>MSLLFAGCATSITEPGAVPKIERFAYRGGGLVLRQADGECRIVAAGEISPAMVSSLTLVMREVEKQRACSKKWLELNITDGLLGQAITAGSMLRNRGYSTRLQPGSVCHTPCLLVFAAGVQRVIPSDSLLVRLGFSQIPPDEDFGGRHCETELNNNQQLTLARYLRAMLAASTADRMFRMINEANCQEVHELPVRDALTMGLATGG</sequence>